<accession>A0ABP3Y8F4</accession>
<evidence type="ECO:0000256" key="1">
    <source>
        <dbReference type="SAM" id="SignalP"/>
    </source>
</evidence>
<reference evidence="4" key="1">
    <citation type="journal article" date="2019" name="Int. J. Syst. Evol. Microbiol.">
        <title>The Global Catalogue of Microorganisms (GCM) 10K type strain sequencing project: providing services to taxonomists for standard genome sequencing and annotation.</title>
        <authorList>
            <consortium name="The Broad Institute Genomics Platform"/>
            <consortium name="The Broad Institute Genome Sequencing Center for Infectious Disease"/>
            <person name="Wu L."/>
            <person name="Ma J."/>
        </authorList>
    </citation>
    <scope>NUCLEOTIDE SEQUENCE [LARGE SCALE GENOMIC DNA]</scope>
    <source>
        <strain evidence="4">JCM 16112</strain>
    </source>
</reference>
<sequence length="224" mass="24286">MKKMLLAVLPLFMLSLTAFAQLEKGTILLGGGVGYSSSTSNSESSNAYNEYQNTNFSFSPDAGYFFKDTWVLGISLPFSGQTTKVNTDYASGAEDTNSESKTSSYGVAPFVRKYFPFGEKMAFYGQVKTGYFHQTTENIPNVNDDSSSTTRGSNQFNVVTTAGLSYFPKTWLGINLSISPLSFSTSSSEEDRYGETFETKSGGLNFGVDSSAIGLGVNFFLGKK</sequence>
<dbReference type="RefSeq" id="WP_343848587.1">
    <property type="nucleotide sequence ID" value="NZ_BAAAFI010000002.1"/>
</dbReference>
<dbReference type="InterPro" id="IPR025665">
    <property type="entry name" value="Beta-barrel_OMP_2"/>
</dbReference>
<comment type="caution">
    <text evidence="3">The sequence shown here is derived from an EMBL/GenBank/DDBJ whole genome shotgun (WGS) entry which is preliminary data.</text>
</comment>
<name>A0ABP3Y8F4_9BACT</name>
<evidence type="ECO:0000313" key="3">
    <source>
        <dbReference type="EMBL" id="GAA0877804.1"/>
    </source>
</evidence>
<dbReference type="EMBL" id="BAAAFI010000002">
    <property type="protein sequence ID" value="GAA0877804.1"/>
    <property type="molecule type" value="Genomic_DNA"/>
</dbReference>
<feature type="domain" description="Outer membrane protein beta-barrel" evidence="2">
    <location>
        <begin position="19"/>
        <end position="179"/>
    </location>
</feature>
<feature type="chain" id="PRO_5046688346" description="Outer membrane protein beta-barrel domain-containing protein" evidence="1">
    <location>
        <begin position="21"/>
        <end position="224"/>
    </location>
</feature>
<proteinExistence type="predicted"/>
<feature type="signal peptide" evidence="1">
    <location>
        <begin position="1"/>
        <end position="20"/>
    </location>
</feature>
<keyword evidence="4" id="KW-1185">Reference proteome</keyword>
<gene>
    <name evidence="3" type="ORF">GCM10009119_07720</name>
</gene>
<protein>
    <recommendedName>
        <fullName evidence="2">Outer membrane protein beta-barrel domain-containing protein</fullName>
    </recommendedName>
</protein>
<evidence type="ECO:0000259" key="2">
    <source>
        <dbReference type="Pfam" id="PF13568"/>
    </source>
</evidence>
<keyword evidence="1" id="KW-0732">Signal</keyword>
<dbReference type="InterPro" id="IPR011250">
    <property type="entry name" value="OMP/PagP_B-barrel"/>
</dbReference>
<dbReference type="Proteomes" id="UP001500469">
    <property type="component" value="Unassembled WGS sequence"/>
</dbReference>
<dbReference type="Pfam" id="PF13568">
    <property type="entry name" value="OMP_b-brl_2"/>
    <property type="match status" value="1"/>
</dbReference>
<evidence type="ECO:0000313" key="4">
    <source>
        <dbReference type="Proteomes" id="UP001500469"/>
    </source>
</evidence>
<organism evidence="3 4">
    <name type="scientific">Algoriphagus jejuensis</name>
    <dbReference type="NCBI Taxonomy" id="419934"/>
    <lineage>
        <taxon>Bacteria</taxon>
        <taxon>Pseudomonadati</taxon>
        <taxon>Bacteroidota</taxon>
        <taxon>Cytophagia</taxon>
        <taxon>Cytophagales</taxon>
        <taxon>Cyclobacteriaceae</taxon>
        <taxon>Algoriphagus</taxon>
    </lineage>
</organism>
<dbReference type="SUPFAM" id="SSF56925">
    <property type="entry name" value="OMPA-like"/>
    <property type="match status" value="1"/>
</dbReference>